<dbReference type="GO" id="GO:0015031">
    <property type="term" value="P:protein transport"/>
    <property type="evidence" value="ECO:0007669"/>
    <property type="project" value="UniProtKB-KW"/>
</dbReference>
<name>A0A0R2JL28_9LACO</name>
<comment type="caution">
    <text evidence="12">The sequence shown here is derived from an EMBL/GenBank/DDBJ whole genome shotgun (WGS) entry which is preliminary data.</text>
</comment>
<evidence type="ECO:0000256" key="1">
    <source>
        <dbReference type="ARBA" id="ARBA00004162"/>
    </source>
</evidence>
<keyword evidence="6" id="KW-0653">Protein transport</keyword>
<dbReference type="SMART" id="SM01323">
    <property type="entry name" value="YajC"/>
    <property type="match status" value="1"/>
</dbReference>
<keyword evidence="4" id="KW-1003">Cell membrane</keyword>
<keyword evidence="13" id="KW-1185">Reference proteome</keyword>
<dbReference type="InterPro" id="IPR003849">
    <property type="entry name" value="Preprotein_translocase_YajC"/>
</dbReference>
<evidence type="ECO:0000256" key="7">
    <source>
        <dbReference type="ARBA" id="ARBA00022989"/>
    </source>
</evidence>
<dbReference type="PRINTS" id="PR01853">
    <property type="entry name" value="YAJCTRNLCASE"/>
</dbReference>
<organism evidence="12 13">
    <name type="scientific">Weissella minor</name>
    <dbReference type="NCBI Taxonomy" id="1620"/>
    <lineage>
        <taxon>Bacteria</taxon>
        <taxon>Bacillati</taxon>
        <taxon>Bacillota</taxon>
        <taxon>Bacilli</taxon>
        <taxon>Lactobacillales</taxon>
        <taxon>Lactobacillaceae</taxon>
        <taxon>Weissella</taxon>
    </lineage>
</organism>
<evidence type="ECO:0000256" key="11">
    <source>
        <dbReference type="SAM" id="Phobius"/>
    </source>
</evidence>
<keyword evidence="9 11" id="KW-0472">Membrane</keyword>
<sequence length="140" mass="15202">MNPSILMIVVLFALMYFMMIRPQKKAQEKQKSMLSNIKPGTEVVTIGGLHAKVSSVSADRKTVSLDADGSFLTYEMSAIRTVVPDETQEAPVATDAAQTDEVSETSSVVEETEAKTETEQLAESVKADDAVVSEKSEDNK</sequence>
<dbReference type="Pfam" id="PF02699">
    <property type="entry name" value="YajC"/>
    <property type="match status" value="1"/>
</dbReference>
<comment type="subcellular location">
    <subcellularLocation>
        <location evidence="1">Cell membrane</location>
        <topology evidence="1">Single-pass membrane protein</topology>
    </subcellularLocation>
</comment>
<gene>
    <name evidence="12" type="ORF">IV67_GL000747</name>
</gene>
<accession>A0A0R2JL28</accession>
<feature type="region of interest" description="Disordered" evidence="10">
    <location>
        <begin position="85"/>
        <end position="140"/>
    </location>
</feature>
<protein>
    <recommendedName>
        <fullName evidence="14">Preprotein translocase subunit YajC</fullName>
    </recommendedName>
</protein>
<reference evidence="12 13" key="1">
    <citation type="journal article" date="2015" name="Genome Announc.">
        <title>Expanding the biotechnology potential of lactobacilli through comparative genomics of 213 strains and associated genera.</title>
        <authorList>
            <person name="Sun Z."/>
            <person name="Harris H.M."/>
            <person name="McCann A."/>
            <person name="Guo C."/>
            <person name="Argimon S."/>
            <person name="Zhang W."/>
            <person name="Yang X."/>
            <person name="Jeffery I.B."/>
            <person name="Cooney J.C."/>
            <person name="Kagawa T.F."/>
            <person name="Liu W."/>
            <person name="Song Y."/>
            <person name="Salvetti E."/>
            <person name="Wrobel A."/>
            <person name="Rasinkangas P."/>
            <person name="Parkhill J."/>
            <person name="Rea M.C."/>
            <person name="O'Sullivan O."/>
            <person name="Ritari J."/>
            <person name="Douillard F.P."/>
            <person name="Paul Ross R."/>
            <person name="Yang R."/>
            <person name="Briner A.E."/>
            <person name="Felis G.E."/>
            <person name="de Vos W.M."/>
            <person name="Barrangou R."/>
            <person name="Klaenhammer T.R."/>
            <person name="Caufield P.W."/>
            <person name="Cui Y."/>
            <person name="Zhang H."/>
            <person name="O'Toole P.W."/>
        </authorList>
    </citation>
    <scope>NUCLEOTIDE SEQUENCE [LARGE SCALE GENOMIC DNA]</scope>
    <source>
        <strain evidence="12 13">DSM 20014</strain>
    </source>
</reference>
<evidence type="ECO:0000256" key="4">
    <source>
        <dbReference type="ARBA" id="ARBA00022475"/>
    </source>
</evidence>
<dbReference type="NCBIfam" id="TIGR00739">
    <property type="entry name" value="yajC"/>
    <property type="match status" value="1"/>
</dbReference>
<dbReference type="STRING" id="1620.IV67_GL000747"/>
<evidence type="ECO:0000256" key="9">
    <source>
        <dbReference type="ARBA" id="ARBA00023136"/>
    </source>
</evidence>
<dbReference type="OrthoDB" id="9800132at2"/>
<dbReference type="Proteomes" id="UP000051673">
    <property type="component" value="Unassembled WGS sequence"/>
</dbReference>
<keyword evidence="7 11" id="KW-1133">Transmembrane helix</keyword>
<dbReference type="PANTHER" id="PTHR33909">
    <property type="entry name" value="SEC TRANSLOCON ACCESSORY COMPLEX SUBUNIT YAJC"/>
    <property type="match status" value="1"/>
</dbReference>
<evidence type="ECO:0000256" key="6">
    <source>
        <dbReference type="ARBA" id="ARBA00022927"/>
    </source>
</evidence>
<dbReference type="PANTHER" id="PTHR33909:SF1">
    <property type="entry name" value="SEC TRANSLOCON ACCESSORY COMPLEX SUBUNIT YAJC"/>
    <property type="match status" value="1"/>
</dbReference>
<evidence type="ECO:0008006" key="14">
    <source>
        <dbReference type="Google" id="ProtNLM"/>
    </source>
</evidence>
<evidence type="ECO:0000256" key="3">
    <source>
        <dbReference type="ARBA" id="ARBA00022448"/>
    </source>
</evidence>
<feature type="compositionally biased region" description="Basic and acidic residues" evidence="10">
    <location>
        <begin position="125"/>
        <end position="140"/>
    </location>
</feature>
<dbReference type="RefSeq" id="WP_083486629.1">
    <property type="nucleotide sequence ID" value="NZ_JQCD01000005.1"/>
</dbReference>
<keyword evidence="8" id="KW-0811">Translocation</keyword>
<evidence type="ECO:0000256" key="8">
    <source>
        <dbReference type="ARBA" id="ARBA00023010"/>
    </source>
</evidence>
<feature type="transmembrane region" description="Helical" evidence="11">
    <location>
        <begin position="6"/>
        <end position="23"/>
    </location>
</feature>
<evidence type="ECO:0000313" key="12">
    <source>
        <dbReference type="EMBL" id="KRN77929.1"/>
    </source>
</evidence>
<proteinExistence type="inferred from homology"/>
<dbReference type="GO" id="GO:0005886">
    <property type="term" value="C:plasma membrane"/>
    <property type="evidence" value="ECO:0007669"/>
    <property type="project" value="UniProtKB-SubCell"/>
</dbReference>
<comment type="similarity">
    <text evidence="2">Belongs to the YajC family.</text>
</comment>
<dbReference type="AlphaFoldDB" id="A0A0R2JL28"/>
<dbReference type="PATRIC" id="fig|1620.3.peg.757"/>
<dbReference type="EMBL" id="JQCD01000005">
    <property type="protein sequence ID" value="KRN77929.1"/>
    <property type="molecule type" value="Genomic_DNA"/>
</dbReference>
<keyword evidence="3" id="KW-0813">Transport</keyword>
<evidence type="ECO:0000313" key="13">
    <source>
        <dbReference type="Proteomes" id="UP000051673"/>
    </source>
</evidence>
<evidence type="ECO:0000256" key="5">
    <source>
        <dbReference type="ARBA" id="ARBA00022692"/>
    </source>
</evidence>
<evidence type="ECO:0000256" key="2">
    <source>
        <dbReference type="ARBA" id="ARBA00006742"/>
    </source>
</evidence>
<evidence type="ECO:0000256" key="10">
    <source>
        <dbReference type="SAM" id="MobiDB-lite"/>
    </source>
</evidence>
<keyword evidence="5 11" id="KW-0812">Transmembrane</keyword>